<feature type="compositionally biased region" description="Polar residues" evidence="1">
    <location>
        <begin position="1"/>
        <end position="10"/>
    </location>
</feature>
<reference evidence="2 3" key="1">
    <citation type="submission" date="2019-12" db="EMBL/GenBank/DDBJ databases">
        <title>Isolation and characterization of three novel carbon monoxide-oxidizing members of Halobacteria from salione crusts and soils.</title>
        <authorList>
            <person name="Myers M.R."/>
            <person name="King G.M."/>
        </authorList>
    </citation>
    <scope>NUCLEOTIDE SEQUENCE [LARGE SCALE GENOMIC DNA]</scope>
    <source>
        <strain evidence="2 3">WSA2</strain>
    </source>
</reference>
<name>A0A6B0SN83_9EURY</name>
<dbReference type="OrthoDB" id="197906at2157"/>
<sequence length="312" mass="35470">MRQSAATAENGSDDAASVVDPVAESDPTRVGGSSSDGAVGDVFRAIGASLFRRVPSLQLPLVIARDRYARAVVRLRTLAHSRRYAAPPEPYRLIDVEPAAVTHVRQFNRAKYVQAAVIEDGDWDTPQCEFTDLDVYRAYRAHFREGVDWSDTPFYRRVVDEIEAGAELWNCHSETDFRRRCEGIDELYERIRDDGYRTQAELIDGENDPIDLDRRSRLLTERMKDEIAVHIGGDGEVLFADGRNRLSILKLLDPGAVPMRVLKRHADWQTVRDAYVRGEPWARSYDDHPDISYLKFDSVPEEPLSREVPTPR</sequence>
<protein>
    <submittedName>
        <fullName evidence="2">Uncharacterized protein</fullName>
    </submittedName>
</protein>
<feature type="region of interest" description="Disordered" evidence="1">
    <location>
        <begin position="1"/>
        <end position="35"/>
    </location>
</feature>
<evidence type="ECO:0000313" key="2">
    <source>
        <dbReference type="EMBL" id="MXR40368.1"/>
    </source>
</evidence>
<gene>
    <name evidence="2" type="ORF">GRX01_03225</name>
</gene>
<evidence type="ECO:0000256" key="1">
    <source>
        <dbReference type="SAM" id="MobiDB-lite"/>
    </source>
</evidence>
<accession>A0A6B0SN83</accession>
<dbReference type="EMBL" id="WUUS01000002">
    <property type="protein sequence ID" value="MXR40368.1"/>
    <property type="molecule type" value="Genomic_DNA"/>
</dbReference>
<dbReference type="Proteomes" id="UP000437065">
    <property type="component" value="Unassembled WGS sequence"/>
</dbReference>
<keyword evidence="3" id="KW-1185">Reference proteome</keyword>
<dbReference type="AlphaFoldDB" id="A0A6B0SN83"/>
<proteinExistence type="predicted"/>
<comment type="caution">
    <text evidence="2">The sequence shown here is derived from an EMBL/GenBank/DDBJ whole genome shotgun (WGS) entry which is preliminary data.</text>
</comment>
<evidence type="ECO:0000313" key="3">
    <source>
        <dbReference type="Proteomes" id="UP000437065"/>
    </source>
</evidence>
<organism evidence="2 3">
    <name type="scientific">Halobaculum saliterrae</name>
    <dbReference type="NCBI Taxonomy" id="2073113"/>
    <lineage>
        <taxon>Archaea</taxon>
        <taxon>Methanobacteriati</taxon>
        <taxon>Methanobacteriota</taxon>
        <taxon>Stenosarchaea group</taxon>
        <taxon>Halobacteria</taxon>
        <taxon>Halobacteriales</taxon>
        <taxon>Haloferacaceae</taxon>
        <taxon>Halobaculum</taxon>
    </lineage>
</organism>
<dbReference type="RefSeq" id="WP_159663421.1">
    <property type="nucleotide sequence ID" value="NZ_WUUS01000002.1"/>
</dbReference>